<feature type="compositionally biased region" description="Polar residues" evidence="1">
    <location>
        <begin position="104"/>
        <end position="122"/>
    </location>
</feature>
<dbReference type="EMBL" id="FXTI01000016">
    <property type="protein sequence ID" value="SMO93907.1"/>
    <property type="molecule type" value="Genomic_DNA"/>
</dbReference>
<feature type="region of interest" description="Disordered" evidence="1">
    <location>
        <begin position="52"/>
        <end position="79"/>
    </location>
</feature>
<evidence type="ECO:0000313" key="2">
    <source>
        <dbReference type="EMBL" id="SMO93907.1"/>
    </source>
</evidence>
<feature type="compositionally biased region" description="Basic and acidic residues" evidence="1">
    <location>
        <begin position="294"/>
        <end position="305"/>
    </location>
</feature>
<dbReference type="Proteomes" id="UP000315636">
    <property type="component" value="Unassembled WGS sequence"/>
</dbReference>
<evidence type="ECO:0008006" key="4">
    <source>
        <dbReference type="Google" id="ProtNLM"/>
    </source>
</evidence>
<gene>
    <name evidence="2" type="ORF">SAMN06264849_11648</name>
</gene>
<feature type="compositionally biased region" description="Basic and acidic residues" evidence="1">
    <location>
        <begin position="362"/>
        <end position="373"/>
    </location>
</feature>
<dbReference type="RefSeq" id="WP_142506772.1">
    <property type="nucleotide sequence ID" value="NZ_FXTI01000016.1"/>
</dbReference>
<feature type="compositionally biased region" description="Basic residues" evidence="1">
    <location>
        <begin position="405"/>
        <end position="414"/>
    </location>
</feature>
<dbReference type="AlphaFoldDB" id="A0A521FCI1"/>
<name>A0A521FCI1_9BACL</name>
<feature type="compositionally biased region" description="Basic and acidic residues" evidence="1">
    <location>
        <begin position="203"/>
        <end position="236"/>
    </location>
</feature>
<protein>
    <recommendedName>
        <fullName evidence="4">Glucose inhibited division protein A</fullName>
    </recommendedName>
</protein>
<feature type="compositionally biased region" description="Polar residues" evidence="1">
    <location>
        <begin position="184"/>
        <end position="197"/>
    </location>
</feature>
<proteinExistence type="predicted"/>
<reference evidence="2 3" key="1">
    <citation type="submission" date="2017-05" db="EMBL/GenBank/DDBJ databases">
        <authorList>
            <person name="Varghese N."/>
            <person name="Submissions S."/>
        </authorList>
    </citation>
    <scope>NUCLEOTIDE SEQUENCE [LARGE SCALE GENOMIC DNA]</scope>
    <source>
        <strain evidence="2 3">DSM 45474</strain>
    </source>
</reference>
<feature type="compositionally biased region" description="Polar residues" evidence="1">
    <location>
        <begin position="154"/>
        <end position="167"/>
    </location>
</feature>
<organism evidence="2 3">
    <name type="scientific">Melghirimyces algeriensis</name>
    <dbReference type="NCBI Taxonomy" id="910412"/>
    <lineage>
        <taxon>Bacteria</taxon>
        <taxon>Bacillati</taxon>
        <taxon>Bacillota</taxon>
        <taxon>Bacilli</taxon>
        <taxon>Bacillales</taxon>
        <taxon>Thermoactinomycetaceae</taxon>
        <taxon>Melghirimyces</taxon>
    </lineage>
</organism>
<sequence>MAYSGDDYDVIIISKGSDGEEAAKRAAQNGKQALLLQLSPGAIASVMCSASQHDSPHGVRTGVDTQLVRPEETSDWPPSVRFEKISSDSHHSVYILQAPEQDTMETPDSQFSSEPESVQYSSQDDKDQTESVMDAEEQPETTDYSFQRNHRENLSQSASFNQHSQETILRERDLNTRKKILHRSGSQSDSWINQQANPPGESIFRERDKKLRQRLNTDRRPADSFVSYKKEKDTEQTKPFQDSPYTFASEPSSPTKKRDSRSSPSFKNDIDSKNSLDQPIPIDSRQGKNKTSSSHKDSFHPRESRTTAQETDSPHSMVWESGKKNQTNRSTTNETQTLTYEPFQEKESRKKPLSNLGNSPTPKEKPRTNHHDPGNPFSQSKPKPLQGQFPKHHTDERTQSPSRASRSHSQHRNKQKPEPKSGYLNQEAARSILKNSTEPQADSLKKDDISIEDPFGQSFDDFYEPFSGENPQDEQLEKRKLALRGLHNLINNLG</sequence>
<feature type="compositionally biased region" description="Polar residues" evidence="1">
    <location>
        <begin position="324"/>
        <end position="339"/>
    </location>
</feature>
<feature type="compositionally biased region" description="Polar residues" evidence="1">
    <location>
        <begin position="237"/>
        <end position="254"/>
    </location>
</feature>
<dbReference type="OrthoDB" id="2988864at2"/>
<accession>A0A521FCI1</accession>
<evidence type="ECO:0000313" key="3">
    <source>
        <dbReference type="Proteomes" id="UP000315636"/>
    </source>
</evidence>
<keyword evidence="3" id="KW-1185">Reference proteome</keyword>
<feature type="region of interest" description="Disordered" evidence="1">
    <location>
        <begin position="99"/>
        <end position="474"/>
    </location>
</feature>
<evidence type="ECO:0000256" key="1">
    <source>
        <dbReference type="SAM" id="MobiDB-lite"/>
    </source>
</evidence>